<feature type="transmembrane region" description="Helical" evidence="1">
    <location>
        <begin position="57"/>
        <end position="90"/>
    </location>
</feature>
<reference evidence="3 4" key="1">
    <citation type="submission" date="2018-11" db="EMBL/GenBank/DDBJ databases">
        <authorList>
            <person name="Li F."/>
        </authorList>
    </citation>
    <scope>NUCLEOTIDE SEQUENCE [LARGE SCALE GENOMIC DNA]</scope>
    <source>
        <strain evidence="3 4">KIS18-7</strain>
    </source>
</reference>
<dbReference type="RefSeq" id="WP_123233820.1">
    <property type="nucleotide sequence ID" value="NZ_RJSG01000002.1"/>
</dbReference>
<keyword evidence="1" id="KW-0472">Membrane</keyword>
<dbReference type="InterPro" id="IPR006976">
    <property type="entry name" value="VanZ-like"/>
</dbReference>
<dbReference type="Pfam" id="PF04892">
    <property type="entry name" value="VanZ"/>
    <property type="match status" value="1"/>
</dbReference>
<evidence type="ECO:0000313" key="3">
    <source>
        <dbReference type="EMBL" id="RNL79318.1"/>
    </source>
</evidence>
<dbReference type="OrthoDB" id="3787741at2"/>
<dbReference type="EMBL" id="RJSG01000002">
    <property type="protein sequence ID" value="RNL79318.1"/>
    <property type="molecule type" value="Genomic_DNA"/>
</dbReference>
<evidence type="ECO:0000313" key="4">
    <source>
        <dbReference type="Proteomes" id="UP000277094"/>
    </source>
</evidence>
<accession>A0A3N0DUP6</accession>
<sequence>MRWFSAFLLALYAVFVARLTLADPSAGRPVFSAFNYWSELFAGGRLDGSQLEVIANVLLFVPAGLLLAIVLGRPLLTIALCVLASTGIELAQRTWFPMRVPSIADVEHNGFGAIIGVLIFAVVGWGISWLNGPASPTPVPTPGPAPRSTGLPV</sequence>
<proteinExistence type="predicted"/>
<gene>
    <name evidence="3" type="ORF">EFL95_09985</name>
</gene>
<protein>
    <submittedName>
        <fullName evidence="3">VanZ family protein</fullName>
    </submittedName>
</protein>
<name>A0A3N0DUP6_9ACTN</name>
<evidence type="ECO:0000259" key="2">
    <source>
        <dbReference type="Pfam" id="PF04892"/>
    </source>
</evidence>
<keyword evidence="1" id="KW-0812">Transmembrane</keyword>
<evidence type="ECO:0000256" key="1">
    <source>
        <dbReference type="SAM" id="Phobius"/>
    </source>
</evidence>
<dbReference type="Proteomes" id="UP000277094">
    <property type="component" value="Unassembled WGS sequence"/>
</dbReference>
<keyword evidence="1" id="KW-1133">Transmembrane helix</keyword>
<organism evidence="3 4">
    <name type="scientific">Nocardioides marmorisolisilvae</name>
    <dbReference type="NCBI Taxonomy" id="1542737"/>
    <lineage>
        <taxon>Bacteria</taxon>
        <taxon>Bacillati</taxon>
        <taxon>Actinomycetota</taxon>
        <taxon>Actinomycetes</taxon>
        <taxon>Propionibacteriales</taxon>
        <taxon>Nocardioidaceae</taxon>
        <taxon>Nocardioides</taxon>
    </lineage>
</organism>
<keyword evidence="4" id="KW-1185">Reference proteome</keyword>
<feature type="domain" description="VanZ-like" evidence="2">
    <location>
        <begin position="34"/>
        <end position="122"/>
    </location>
</feature>
<comment type="caution">
    <text evidence="3">The sequence shown here is derived from an EMBL/GenBank/DDBJ whole genome shotgun (WGS) entry which is preliminary data.</text>
</comment>
<dbReference type="AlphaFoldDB" id="A0A3N0DUP6"/>
<feature type="transmembrane region" description="Helical" evidence="1">
    <location>
        <begin position="111"/>
        <end position="130"/>
    </location>
</feature>